<evidence type="ECO:0000313" key="2">
    <source>
        <dbReference type="Proteomes" id="UP000218238"/>
    </source>
</evidence>
<reference evidence="1 2" key="1">
    <citation type="submission" date="2017-08" db="EMBL/GenBank/DDBJ databases">
        <title>Draft genome sequence of filamentous cyanobacterium Calothrix elsteri CCALA 953.</title>
        <authorList>
            <person name="Gagunashvili A.N."/>
            <person name="Elster J."/>
            <person name="Andresson O.S."/>
        </authorList>
    </citation>
    <scope>NUCLEOTIDE SEQUENCE [LARGE SCALE GENOMIC DNA]</scope>
    <source>
        <strain evidence="1 2">CCALA 953</strain>
    </source>
</reference>
<protein>
    <submittedName>
        <fullName evidence="1">Uncharacterized protein</fullName>
    </submittedName>
</protein>
<dbReference type="AlphaFoldDB" id="A0A2A2TJZ4"/>
<sequence length="74" mass="8524">MITIQHGLIRTDTRTNNNLDRQIKIKKIQLKIAQEGNMPFVIEAIQRQLAELEMGEVDLQQDSDFNALMSLLDN</sequence>
<gene>
    <name evidence="1" type="ORF">CK510_10700</name>
</gene>
<accession>A0A2A2TJZ4</accession>
<organism evidence="1 2">
    <name type="scientific">Brunnivagina elsteri CCALA 953</name>
    <dbReference type="NCBI Taxonomy" id="987040"/>
    <lineage>
        <taxon>Bacteria</taxon>
        <taxon>Bacillati</taxon>
        <taxon>Cyanobacteriota</taxon>
        <taxon>Cyanophyceae</taxon>
        <taxon>Nostocales</taxon>
        <taxon>Calotrichaceae</taxon>
        <taxon>Brunnivagina</taxon>
    </lineage>
</organism>
<dbReference type="RefSeq" id="WP_095721687.1">
    <property type="nucleotide sequence ID" value="NZ_NTFS01000093.1"/>
</dbReference>
<comment type="caution">
    <text evidence="1">The sequence shown here is derived from an EMBL/GenBank/DDBJ whole genome shotgun (WGS) entry which is preliminary data.</text>
</comment>
<keyword evidence="2" id="KW-1185">Reference proteome</keyword>
<dbReference type="Proteomes" id="UP000218238">
    <property type="component" value="Unassembled WGS sequence"/>
</dbReference>
<dbReference type="EMBL" id="NTFS01000093">
    <property type="protein sequence ID" value="PAX55905.1"/>
    <property type="molecule type" value="Genomic_DNA"/>
</dbReference>
<name>A0A2A2TJZ4_9CYAN</name>
<proteinExistence type="predicted"/>
<evidence type="ECO:0000313" key="1">
    <source>
        <dbReference type="EMBL" id="PAX55905.1"/>
    </source>
</evidence>